<evidence type="ECO:0000313" key="1">
    <source>
        <dbReference type="EMBL" id="ASN22736.1"/>
    </source>
</evidence>
<dbReference type="PANTHER" id="PTHR36932:SF1">
    <property type="entry name" value="CAPSULAR POLYSACCHARIDE BIOSYNTHESIS PROTEIN"/>
    <property type="match status" value="1"/>
</dbReference>
<dbReference type="Proteomes" id="UP000031501">
    <property type="component" value="Chromosome"/>
</dbReference>
<dbReference type="InterPro" id="IPR053158">
    <property type="entry name" value="CapK_Type1_Caps_Biosynth"/>
</dbReference>
<dbReference type="Gene3D" id="3.40.50.12780">
    <property type="entry name" value="N-terminal domain of ligase-like"/>
    <property type="match status" value="1"/>
</dbReference>
<protein>
    <submittedName>
        <fullName evidence="1">CoF synthetase</fullName>
    </submittedName>
</protein>
<sequence>MSSALHIPHIVLDSLRAERGGNTGVEERQERRLRDLVAFARTASPYFRRRYAGVPTGVAELNRLPPVTKSDLMAHFDEWVTDPAVTLDVLRRDFLADSDRVGERYLGRYHAMTTSGTTGEPAVLLHDQDSWNVMMVMLRLRIRWALRSRKLVAALALRGFRVAALFAGGGHLGANVLVESARRSAPALARRIRLLSVQRPLADLVAELNDFQPTMLNGYPSATALLAREQAEGRLRISPVLAQVAGEHLTPAMHSLIEEVWPCRVIPSYAASEVPGLAFPCKMGTLHVNADWYVIEPIDELGRPVPPGTTSHSALVTNLANRVQPVIRYDLGDRIRIGTEACSCGSPLPTVTVQGRTDDVLTFDSATGAAVTVLPLAIGALVEGIAGVHRFQLIQTGRTELTVRLESQPGAEQAVVRTAIDQRVQQFLSEQGAVDVQLVHDARPPEQQHHSGKLRHVYRAWH</sequence>
<dbReference type="SUPFAM" id="SSF56801">
    <property type="entry name" value="Acetyl-CoA synthetase-like"/>
    <property type="match status" value="1"/>
</dbReference>
<organism evidence="1 2">
    <name type="scientific">Streptomyces pluripotens</name>
    <dbReference type="NCBI Taxonomy" id="1355015"/>
    <lineage>
        <taxon>Bacteria</taxon>
        <taxon>Bacillati</taxon>
        <taxon>Actinomycetota</taxon>
        <taxon>Actinomycetes</taxon>
        <taxon>Kitasatosporales</taxon>
        <taxon>Streptomycetaceae</taxon>
        <taxon>Streptomyces</taxon>
    </lineage>
</organism>
<dbReference type="PANTHER" id="PTHR36932">
    <property type="entry name" value="CAPSULAR POLYSACCHARIDE BIOSYNTHESIS PROTEIN"/>
    <property type="match status" value="1"/>
</dbReference>
<proteinExistence type="predicted"/>
<dbReference type="EMBL" id="CP022433">
    <property type="protein sequence ID" value="ASN22736.1"/>
    <property type="molecule type" value="Genomic_DNA"/>
</dbReference>
<accession>A0A221NSD9</accession>
<dbReference type="InterPro" id="IPR042099">
    <property type="entry name" value="ANL_N_sf"/>
</dbReference>
<reference evidence="1 2" key="1">
    <citation type="submission" date="2017-07" db="EMBL/GenBank/DDBJ databases">
        <title>Genome sequence of Streptomyces pluripotens MUSC 137T.</title>
        <authorList>
            <person name="Ser H.-L."/>
            <person name="Lee L.-H."/>
        </authorList>
    </citation>
    <scope>NUCLEOTIDE SEQUENCE [LARGE SCALE GENOMIC DNA]</scope>
    <source>
        <strain evidence="1 2">MUSC 137</strain>
    </source>
</reference>
<evidence type="ECO:0000313" key="2">
    <source>
        <dbReference type="Proteomes" id="UP000031501"/>
    </source>
</evidence>
<dbReference type="AlphaFoldDB" id="A0A221NSD9"/>
<gene>
    <name evidence="1" type="ORF">LK07_00360</name>
</gene>
<keyword evidence="2" id="KW-1185">Reference proteome</keyword>
<name>A0A221NSD9_9ACTN</name>